<gene>
    <name evidence="2" type="ORF">GC096_14460</name>
</gene>
<name>A0ABX1XB77_9BACL</name>
<dbReference type="Proteomes" id="UP000653578">
    <property type="component" value="Unassembled WGS sequence"/>
</dbReference>
<dbReference type="EMBL" id="WHNY01000041">
    <property type="protein sequence ID" value="NOU65239.1"/>
    <property type="molecule type" value="Genomic_DNA"/>
</dbReference>
<organism evidence="2 3">
    <name type="scientific">Paenibacillus plantarum</name>
    <dbReference type="NCBI Taxonomy" id="2654975"/>
    <lineage>
        <taxon>Bacteria</taxon>
        <taxon>Bacillati</taxon>
        <taxon>Bacillota</taxon>
        <taxon>Bacilli</taxon>
        <taxon>Bacillales</taxon>
        <taxon>Paenibacillaceae</taxon>
        <taxon>Paenibacillus</taxon>
    </lineage>
</organism>
<evidence type="ECO:0000313" key="3">
    <source>
        <dbReference type="Proteomes" id="UP000653578"/>
    </source>
</evidence>
<keyword evidence="3" id="KW-1185">Reference proteome</keyword>
<dbReference type="RefSeq" id="WP_171631145.1">
    <property type="nucleotide sequence ID" value="NZ_WHNY01000041.1"/>
</dbReference>
<sequence>MPNPKTSNLQLNKIDRSSPSTTAFNTKPIIDDNMDILDVAVAAKAPLNNPTFTGLVTLPADPTAALHAVTKQYVDAQVALAKTYAP</sequence>
<proteinExistence type="predicted"/>
<accession>A0ABX1XB77</accession>
<comment type="caution">
    <text evidence="2">The sequence shown here is derived from an EMBL/GenBank/DDBJ whole genome shotgun (WGS) entry which is preliminary data.</text>
</comment>
<evidence type="ECO:0000256" key="1">
    <source>
        <dbReference type="SAM" id="MobiDB-lite"/>
    </source>
</evidence>
<protein>
    <submittedName>
        <fullName evidence="2">Uncharacterized protein</fullName>
    </submittedName>
</protein>
<feature type="region of interest" description="Disordered" evidence="1">
    <location>
        <begin position="1"/>
        <end position="20"/>
    </location>
</feature>
<evidence type="ECO:0000313" key="2">
    <source>
        <dbReference type="EMBL" id="NOU65239.1"/>
    </source>
</evidence>
<reference evidence="2 3" key="1">
    <citation type="submission" date="2019-10" db="EMBL/GenBank/DDBJ databases">
        <title>Description of Paenibacillus humi sp. nov.</title>
        <authorList>
            <person name="Carlier A."/>
            <person name="Qi S."/>
        </authorList>
    </citation>
    <scope>NUCLEOTIDE SEQUENCE [LARGE SCALE GENOMIC DNA]</scope>
    <source>
        <strain evidence="2 3">LMG 31461</strain>
    </source>
</reference>